<protein>
    <submittedName>
        <fullName evidence="3">Uncharacterized protein</fullName>
    </submittedName>
</protein>
<keyword evidence="2" id="KW-0732">Signal</keyword>
<evidence type="ECO:0000313" key="3">
    <source>
        <dbReference type="EMBL" id="GBG41740.1"/>
    </source>
</evidence>
<feature type="chain" id="PRO_5017188914" evidence="2">
    <location>
        <begin position="25"/>
        <end position="164"/>
    </location>
</feature>
<feature type="transmembrane region" description="Helical" evidence="1">
    <location>
        <begin position="37"/>
        <end position="55"/>
    </location>
</feature>
<dbReference type="EMBL" id="BFEA01002501">
    <property type="protein sequence ID" value="GBG41740.1"/>
    <property type="molecule type" value="Genomic_DNA"/>
</dbReference>
<feature type="transmembrane region" description="Helical" evidence="1">
    <location>
        <begin position="62"/>
        <end position="83"/>
    </location>
</feature>
<dbReference type="Gramene" id="GBG41740">
    <property type="protein sequence ID" value="GBG41740"/>
    <property type="gene ID" value="CBR_g74912"/>
</dbReference>
<dbReference type="Proteomes" id="UP000265515">
    <property type="component" value="Unassembled WGS sequence"/>
</dbReference>
<feature type="non-terminal residue" evidence="3">
    <location>
        <position position="164"/>
    </location>
</feature>
<keyword evidence="1" id="KW-0812">Transmembrane</keyword>
<keyword evidence="4" id="KW-1185">Reference proteome</keyword>
<organism evidence="3 4">
    <name type="scientific">Chara braunii</name>
    <name type="common">Braun's stonewort</name>
    <dbReference type="NCBI Taxonomy" id="69332"/>
    <lineage>
        <taxon>Eukaryota</taxon>
        <taxon>Viridiplantae</taxon>
        <taxon>Streptophyta</taxon>
        <taxon>Charophyceae</taxon>
        <taxon>Charales</taxon>
        <taxon>Characeae</taxon>
        <taxon>Chara</taxon>
    </lineage>
</organism>
<proteinExistence type="predicted"/>
<evidence type="ECO:0000256" key="2">
    <source>
        <dbReference type="SAM" id="SignalP"/>
    </source>
</evidence>
<sequence length="164" mass="16147">MLVQRPLLMLLVVILRQLCLRVEMQLFRALSVAPSVVAGRTVGAAVAATFAVDVVECARAALAAFALAASFVVGIVRSASAAFVDQTAASVFGPVVPCAGIVASSAEAWAAGPADVALLGNGGGLAVLAHFAFAIPCVAPAVAGDAAVALGVPAVAAVFVVGPR</sequence>
<name>A0A388JJH4_CHABU</name>
<keyword evidence="1" id="KW-1133">Transmembrane helix</keyword>
<accession>A0A388JJH4</accession>
<feature type="transmembrane region" description="Helical" evidence="1">
    <location>
        <begin position="141"/>
        <end position="161"/>
    </location>
</feature>
<evidence type="ECO:0000313" key="4">
    <source>
        <dbReference type="Proteomes" id="UP000265515"/>
    </source>
</evidence>
<dbReference type="AlphaFoldDB" id="A0A388JJH4"/>
<feature type="signal peptide" evidence="2">
    <location>
        <begin position="1"/>
        <end position="24"/>
    </location>
</feature>
<comment type="caution">
    <text evidence="3">The sequence shown here is derived from an EMBL/GenBank/DDBJ whole genome shotgun (WGS) entry which is preliminary data.</text>
</comment>
<evidence type="ECO:0000256" key="1">
    <source>
        <dbReference type="SAM" id="Phobius"/>
    </source>
</evidence>
<feature type="transmembrane region" description="Helical" evidence="1">
    <location>
        <begin position="89"/>
        <end position="109"/>
    </location>
</feature>
<gene>
    <name evidence="3" type="ORF">CBR_g74912</name>
</gene>
<reference evidence="3 4" key="1">
    <citation type="journal article" date="2018" name="Cell">
        <title>The Chara Genome: Secondary Complexity and Implications for Plant Terrestrialization.</title>
        <authorList>
            <person name="Nishiyama T."/>
            <person name="Sakayama H."/>
            <person name="Vries J.D."/>
            <person name="Buschmann H."/>
            <person name="Saint-Marcoux D."/>
            <person name="Ullrich K.K."/>
            <person name="Haas F.B."/>
            <person name="Vanderstraeten L."/>
            <person name="Becker D."/>
            <person name="Lang D."/>
            <person name="Vosolsobe S."/>
            <person name="Rombauts S."/>
            <person name="Wilhelmsson P.K.I."/>
            <person name="Janitza P."/>
            <person name="Kern R."/>
            <person name="Heyl A."/>
            <person name="Rumpler F."/>
            <person name="Villalobos L.I.A.C."/>
            <person name="Clay J.M."/>
            <person name="Skokan R."/>
            <person name="Toyoda A."/>
            <person name="Suzuki Y."/>
            <person name="Kagoshima H."/>
            <person name="Schijlen E."/>
            <person name="Tajeshwar N."/>
            <person name="Catarino B."/>
            <person name="Hetherington A.J."/>
            <person name="Saltykova A."/>
            <person name="Bonnot C."/>
            <person name="Breuninger H."/>
            <person name="Symeonidi A."/>
            <person name="Radhakrishnan G.V."/>
            <person name="Van Nieuwerburgh F."/>
            <person name="Deforce D."/>
            <person name="Chang C."/>
            <person name="Karol K.G."/>
            <person name="Hedrich R."/>
            <person name="Ulvskov P."/>
            <person name="Glockner G."/>
            <person name="Delwiche C.F."/>
            <person name="Petrasek J."/>
            <person name="Van de Peer Y."/>
            <person name="Friml J."/>
            <person name="Beilby M."/>
            <person name="Dolan L."/>
            <person name="Kohara Y."/>
            <person name="Sugano S."/>
            <person name="Fujiyama A."/>
            <person name="Delaux P.-M."/>
            <person name="Quint M."/>
            <person name="TheiBen G."/>
            <person name="Hagemann M."/>
            <person name="Harholt J."/>
            <person name="Dunand C."/>
            <person name="Zachgo S."/>
            <person name="Langdale J."/>
            <person name="Maumus F."/>
            <person name="Straeten D.V.D."/>
            <person name="Gould S.B."/>
            <person name="Rensing S.A."/>
        </authorList>
    </citation>
    <scope>NUCLEOTIDE SEQUENCE [LARGE SCALE GENOMIC DNA]</scope>
    <source>
        <strain evidence="3 4">S276</strain>
    </source>
</reference>
<keyword evidence="1" id="KW-0472">Membrane</keyword>